<dbReference type="PANTHER" id="PTHR22916">
    <property type="entry name" value="GLYCOSYLTRANSFERASE"/>
    <property type="match status" value="1"/>
</dbReference>
<accession>A0A4R8DPJ4</accession>
<keyword evidence="2 4" id="KW-0808">Transferase</keyword>
<dbReference type="OrthoDB" id="6307329at2"/>
<dbReference type="InterPro" id="IPR029044">
    <property type="entry name" value="Nucleotide-diphossugar_trans"/>
</dbReference>
<protein>
    <submittedName>
        <fullName evidence="4">Glycosyltransferase involved in cell wall biosynthesis</fullName>
    </submittedName>
</protein>
<dbReference type="Gene3D" id="3.90.550.10">
    <property type="entry name" value="Spore Coat Polysaccharide Biosynthesis Protein SpsA, Chain A"/>
    <property type="match status" value="1"/>
</dbReference>
<comment type="caution">
    <text evidence="4">The sequence shown here is derived from an EMBL/GenBank/DDBJ whole genome shotgun (WGS) entry which is preliminary data.</text>
</comment>
<dbReference type="GO" id="GO:0016758">
    <property type="term" value="F:hexosyltransferase activity"/>
    <property type="evidence" value="ECO:0007669"/>
    <property type="project" value="UniProtKB-ARBA"/>
</dbReference>
<dbReference type="CDD" id="cd00761">
    <property type="entry name" value="Glyco_tranf_GTA_type"/>
    <property type="match status" value="1"/>
</dbReference>
<sequence>MPLISVIIPMFNVERYIGRCIQSVLAQTFRDIEVILVDDGSADGSIRVAETVLRQDGQVPYTLVRHEHNRGVSAARNSGVDAARGEYIYFPDSDDYIESNMLERLYTQSRETGADIVMCGSRSVYEDGRKPPVNDIPEVQGNLDGEGAVLALLMGKCRAYLCMQLFRRSLFEGLRFPEGRIYEDRLRLPFLFLRAQTVSFIPDVLYNYEQRDGSITRGFRPEIYKNLEGMKELQERLGERLARPEWDLAFFRYEYLNIQTLVFNAFVHSDRYRDVGTFLAKVRSHIRWRKLVRGYKVMPRPVLSLVLFKTQPYLFYTFFKRYILQKLDA</sequence>
<dbReference type="AlphaFoldDB" id="A0A4R8DPJ4"/>
<organism evidence="4 5">
    <name type="scientific">Dinghuibacter silviterrae</name>
    <dbReference type="NCBI Taxonomy" id="1539049"/>
    <lineage>
        <taxon>Bacteria</taxon>
        <taxon>Pseudomonadati</taxon>
        <taxon>Bacteroidota</taxon>
        <taxon>Chitinophagia</taxon>
        <taxon>Chitinophagales</taxon>
        <taxon>Chitinophagaceae</taxon>
        <taxon>Dinghuibacter</taxon>
    </lineage>
</organism>
<dbReference type="PANTHER" id="PTHR22916:SF51">
    <property type="entry name" value="GLYCOSYLTRANSFERASE EPSH-RELATED"/>
    <property type="match status" value="1"/>
</dbReference>
<evidence type="ECO:0000259" key="3">
    <source>
        <dbReference type="Pfam" id="PF00535"/>
    </source>
</evidence>
<dbReference type="InterPro" id="IPR001173">
    <property type="entry name" value="Glyco_trans_2-like"/>
</dbReference>
<gene>
    <name evidence="4" type="ORF">EDB95_1056</name>
</gene>
<evidence type="ECO:0000313" key="4">
    <source>
        <dbReference type="EMBL" id="TDX00040.1"/>
    </source>
</evidence>
<proteinExistence type="predicted"/>
<reference evidence="4 5" key="1">
    <citation type="submission" date="2019-03" db="EMBL/GenBank/DDBJ databases">
        <title>Genomic Encyclopedia of Type Strains, Phase IV (KMG-IV): sequencing the most valuable type-strain genomes for metagenomic binning, comparative biology and taxonomic classification.</title>
        <authorList>
            <person name="Goeker M."/>
        </authorList>
    </citation>
    <scope>NUCLEOTIDE SEQUENCE [LARGE SCALE GENOMIC DNA]</scope>
    <source>
        <strain evidence="4 5">DSM 100059</strain>
    </source>
</reference>
<name>A0A4R8DPJ4_9BACT</name>
<keyword evidence="5" id="KW-1185">Reference proteome</keyword>
<evidence type="ECO:0000256" key="1">
    <source>
        <dbReference type="ARBA" id="ARBA00022676"/>
    </source>
</evidence>
<dbReference type="Proteomes" id="UP000294498">
    <property type="component" value="Unassembled WGS sequence"/>
</dbReference>
<keyword evidence="1" id="KW-0328">Glycosyltransferase</keyword>
<evidence type="ECO:0000256" key="2">
    <source>
        <dbReference type="ARBA" id="ARBA00022679"/>
    </source>
</evidence>
<feature type="domain" description="Glycosyltransferase 2-like" evidence="3">
    <location>
        <begin position="5"/>
        <end position="172"/>
    </location>
</feature>
<dbReference type="EMBL" id="SODV01000001">
    <property type="protein sequence ID" value="TDX00040.1"/>
    <property type="molecule type" value="Genomic_DNA"/>
</dbReference>
<dbReference type="SUPFAM" id="SSF53448">
    <property type="entry name" value="Nucleotide-diphospho-sugar transferases"/>
    <property type="match status" value="1"/>
</dbReference>
<evidence type="ECO:0000313" key="5">
    <source>
        <dbReference type="Proteomes" id="UP000294498"/>
    </source>
</evidence>
<dbReference type="RefSeq" id="WP_133991259.1">
    <property type="nucleotide sequence ID" value="NZ_SODV01000001.1"/>
</dbReference>
<dbReference type="Pfam" id="PF00535">
    <property type="entry name" value="Glycos_transf_2"/>
    <property type="match status" value="1"/>
</dbReference>